<evidence type="ECO:0000256" key="5">
    <source>
        <dbReference type="ARBA" id="ARBA00023235"/>
    </source>
</evidence>
<evidence type="ECO:0000256" key="3">
    <source>
        <dbReference type="ARBA" id="ARBA00022832"/>
    </source>
</evidence>
<dbReference type="InterPro" id="IPR014748">
    <property type="entry name" value="Enoyl-CoA_hydra_C"/>
</dbReference>
<dbReference type="FunFam" id="1.10.12.10:FF:000004">
    <property type="entry name" value="Delta3,5-delta2,4-dienoyl-CoA isomerase"/>
    <property type="match status" value="1"/>
</dbReference>
<evidence type="ECO:0000256" key="4">
    <source>
        <dbReference type="ARBA" id="ARBA00023098"/>
    </source>
</evidence>
<dbReference type="PANTHER" id="PTHR43149:SF1">
    <property type="entry name" value="DELTA(3,5)-DELTA(2,4)-DIENOYL-COA ISOMERASE, MITOCHONDRIAL"/>
    <property type="match status" value="1"/>
</dbReference>
<keyword evidence="3" id="KW-0276">Fatty acid metabolism</keyword>
<dbReference type="PROSITE" id="PS00166">
    <property type="entry name" value="ENOYL_COA_HYDRATASE"/>
    <property type="match status" value="1"/>
</dbReference>
<comment type="similarity">
    <text evidence="2 6">Belongs to the enoyl-CoA hydratase/isomerase family.</text>
</comment>
<keyword evidence="4" id="KW-0443">Lipid metabolism</keyword>
<evidence type="ECO:0000256" key="6">
    <source>
        <dbReference type="RuleBase" id="RU003707"/>
    </source>
</evidence>
<dbReference type="SUPFAM" id="SSF52096">
    <property type="entry name" value="ClpP/crotonase"/>
    <property type="match status" value="1"/>
</dbReference>
<dbReference type="InterPro" id="IPR018376">
    <property type="entry name" value="Enoyl-CoA_hyd/isom_CS"/>
</dbReference>
<dbReference type="EMBL" id="GIBP01006248">
    <property type="protein sequence ID" value="NDV35217.1"/>
    <property type="molecule type" value="Transcribed_RNA"/>
</dbReference>
<dbReference type="Gene3D" id="3.90.226.10">
    <property type="entry name" value="2-enoyl-CoA Hydratase, Chain A, domain 1"/>
    <property type="match status" value="1"/>
</dbReference>
<keyword evidence="5" id="KW-0413">Isomerase</keyword>
<dbReference type="AlphaFoldDB" id="A0A6B2LEE9"/>
<dbReference type="GO" id="GO:0051750">
    <property type="term" value="F:delta(3,5)-delta(2,4)-dienoyl-CoA isomerase activity"/>
    <property type="evidence" value="ECO:0007669"/>
    <property type="project" value="TreeGrafter"/>
</dbReference>
<name>A0A6B2LEE9_9EUKA</name>
<dbReference type="CDD" id="cd06558">
    <property type="entry name" value="crotonase-like"/>
    <property type="match status" value="1"/>
</dbReference>
<dbReference type="PANTHER" id="PTHR43149">
    <property type="entry name" value="ENOYL-COA HYDRATASE"/>
    <property type="match status" value="1"/>
</dbReference>
<sequence>MSRAWASELEAIVRRLTEDDKVRAILVWAEGRMFTAGIDIKDLDMGNAEDMSAAEKSSTFLKTLRKFQAPLTLINKSKKPVIAAVHGNCIGGGVDLITACDIRVCTADATFSVKETKVAIVADLGTIPRITRIIGKGIYSEMVYTGEAIDADRALACGLVNKVYKTKEDLLAGARQLASKIAQNSPLVVQGAKTVIQFAEEHSYDDTLDYVALWNAAFLDSQDLKEAMMAFFQKRTPVFKNKL</sequence>
<accession>A0A6B2LEE9</accession>
<proteinExistence type="inferred from homology"/>
<organism evidence="7">
    <name type="scientific">Arcella intermedia</name>
    <dbReference type="NCBI Taxonomy" id="1963864"/>
    <lineage>
        <taxon>Eukaryota</taxon>
        <taxon>Amoebozoa</taxon>
        <taxon>Tubulinea</taxon>
        <taxon>Elardia</taxon>
        <taxon>Arcellinida</taxon>
        <taxon>Sphaerothecina</taxon>
        <taxon>Arcellidae</taxon>
        <taxon>Arcella</taxon>
    </lineage>
</organism>
<protein>
    <recommendedName>
        <fullName evidence="8">Enoyl-CoA hydratase</fullName>
    </recommendedName>
</protein>
<evidence type="ECO:0000256" key="1">
    <source>
        <dbReference type="ARBA" id="ARBA00005005"/>
    </source>
</evidence>
<reference evidence="7" key="1">
    <citation type="journal article" date="2020" name="J. Eukaryot. Microbiol.">
        <title>De novo Sequencing, Assembly and Annotation of the Transcriptome for the Free-Living Testate Amoeba Arcella intermedia.</title>
        <authorList>
            <person name="Ribeiro G.M."/>
            <person name="Porfirio-Sousa A.L."/>
            <person name="Maurer-Alcala X.X."/>
            <person name="Katz L.A."/>
            <person name="Lahr D.J.G."/>
        </authorList>
    </citation>
    <scope>NUCLEOTIDE SEQUENCE</scope>
</reference>
<dbReference type="InterPro" id="IPR029045">
    <property type="entry name" value="ClpP/crotonase-like_dom_sf"/>
</dbReference>
<comment type="pathway">
    <text evidence="1">Lipid metabolism; fatty acid beta-oxidation.</text>
</comment>
<evidence type="ECO:0000313" key="7">
    <source>
        <dbReference type="EMBL" id="NDV35217.1"/>
    </source>
</evidence>
<dbReference type="UniPathway" id="UPA00659"/>
<dbReference type="GO" id="GO:0006635">
    <property type="term" value="P:fatty acid beta-oxidation"/>
    <property type="evidence" value="ECO:0007669"/>
    <property type="project" value="UniProtKB-UniPathway"/>
</dbReference>
<dbReference type="Pfam" id="PF00378">
    <property type="entry name" value="ECH_1"/>
    <property type="match status" value="1"/>
</dbReference>
<evidence type="ECO:0008006" key="8">
    <source>
        <dbReference type="Google" id="ProtNLM"/>
    </source>
</evidence>
<dbReference type="Gene3D" id="1.10.12.10">
    <property type="entry name" value="Lyase 2-enoyl-coa Hydratase, Chain A, domain 2"/>
    <property type="match status" value="1"/>
</dbReference>
<evidence type="ECO:0000256" key="2">
    <source>
        <dbReference type="ARBA" id="ARBA00005254"/>
    </source>
</evidence>
<dbReference type="InterPro" id="IPR001753">
    <property type="entry name" value="Enoyl-CoA_hydra/iso"/>
</dbReference>
<dbReference type="InterPro" id="IPR045002">
    <property type="entry name" value="Ech1-like"/>
</dbReference>